<keyword evidence="6" id="KW-1185">Reference proteome</keyword>
<feature type="domain" description="CzcB-like C-terminal circularly permuted SH3-like" evidence="4">
    <location>
        <begin position="308"/>
        <end position="367"/>
    </location>
</feature>
<evidence type="ECO:0000256" key="1">
    <source>
        <dbReference type="ARBA" id="ARBA00009477"/>
    </source>
</evidence>
<feature type="domain" description="CzcB-like barrel-sandwich hybrid" evidence="3">
    <location>
        <begin position="76"/>
        <end position="220"/>
    </location>
</feature>
<dbReference type="EMBL" id="SELH01000016">
    <property type="protein sequence ID" value="TWP29044.1"/>
    <property type="molecule type" value="Genomic_DNA"/>
</dbReference>
<dbReference type="Proteomes" id="UP000319499">
    <property type="component" value="Unassembled WGS sequence"/>
</dbReference>
<sequence length="377" mass="42453">MNIRIYITLFLSLIIISCSKEKQENHEAVTKENTEIEITPEQIKINNIQIGKPELKSIDSRITVSGVIHALPQNMSSVHSQVDGFIDKVNFITGEYVKKGQVLATLRNPSFIPLQKQFLESYYNMLLNQKDFQRKKSLLAADAISQKAYEQALALYQVSSAEYESLHSELKVLGFSPSTIIKTKTINPILPIISPQNGFIQAEEISPGKQISTADELFKIINQDELHLELNVPSKYASQLFAGQEVEFSLPEIKDTLKGEIHLIGRATNTENNTIQVHVDIKTKLPANDFYEGRFVNASIINKTHPLLTIPRDAVFEENGKKYIFIKNGSKFDKKEIKTGVENSEYVEVLDLDNNQELVTAGTYYLKAGEIESGHSH</sequence>
<dbReference type="GO" id="GO:0015679">
    <property type="term" value="P:plasma membrane copper ion transport"/>
    <property type="evidence" value="ECO:0007669"/>
    <property type="project" value="TreeGrafter"/>
</dbReference>
<dbReference type="GO" id="GO:0030313">
    <property type="term" value="C:cell envelope"/>
    <property type="evidence" value="ECO:0007669"/>
    <property type="project" value="TreeGrafter"/>
</dbReference>
<organism evidence="5 6">
    <name type="scientific">Apibacter muscae</name>
    <dbReference type="NCBI Taxonomy" id="2509004"/>
    <lineage>
        <taxon>Bacteria</taxon>
        <taxon>Pseudomonadati</taxon>
        <taxon>Bacteroidota</taxon>
        <taxon>Flavobacteriia</taxon>
        <taxon>Flavobacteriales</taxon>
        <taxon>Weeksellaceae</taxon>
        <taxon>Apibacter</taxon>
    </lineage>
</organism>
<dbReference type="InterPro" id="IPR006143">
    <property type="entry name" value="RND_pump_MFP"/>
</dbReference>
<dbReference type="Gene3D" id="2.40.30.170">
    <property type="match status" value="1"/>
</dbReference>
<dbReference type="RefSeq" id="WP_146261840.1">
    <property type="nucleotide sequence ID" value="NZ_SELG01000031.1"/>
</dbReference>
<dbReference type="SUPFAM" id="SSF111369">
    <property type="entry name" value="HlyD-like secretion proteins"/>
    <property type="match status" value="1"/>
</dbReference>
<reference evidence="5 6" key="1">
    <citation type="submission" date="2019-02" db="EMBL/GenBank/DDBJ databases">
        <title>Apibacter muscae sp. nov.: a novel member of the house fly microbiota.</title>
        <authorList>
            <person name="Park R."/>
        </authorList>
    </citation>
    <scope>NUCLEOTIDE SEQUENCE [LARGE SCALE GENOMIC DNA]</scope>
    <source>
        <strain evidence="5 6">AL1</strain>
    </source>
</reference>
<dbReference type="Pfam" id="PF25975">
    <property type="entry name" value="CzcB_C"/>
    <property type="match status" value="1"/>
</dbReference>
<proteinExistence type="inferred from homology"/>
<dbReference type="NCBIfam" id="TIGR01730">
    <property type="entry name" value="RND_mfp"/>
    <property type="match status" value="1"/>
</dbReference>
<dbReference type="GO" id="GO:0022857">
    <property type="term" value="F:transmembrane transporter activity"/>
    <property type="evidence" value="ECO:0007669"/>
    <property type="project" value="InterPro"/>
</dbReference>
<dbReference type="AlphaFoldDB" id="A0A563DGT9"/>
<name>A0A563DGT9_9FLAO</name>
<evidence type="ECO:0000256" key="2">
    <source>
        <dbReference type="ARBA" id="ARBA00022448"/>
    </source>
</evidence>
<dbReference type="PANTHER" id="PTHR30097:SF4">
    <property type="entry name" value="SLR6042 PROTEIN"/>
    <property type="match status" value="1"/>
</dbReference>
<dbReference type="Gene3D" id="1.10.287.470">
    <property type="entry name" value="Helix hairpin bin"/>
    <property type="match status" value="1"/>
</dbReference>
<dbReference type="PROSITE" id="PS51257">
    <property type="entry name" value="PROKAR_LIPOPROTEIN"/>
    <property type="match status" value="1"/>
</dbReference>
<dbReference type="OrthoDB" id="9814657at2"/>
<dbReference type="GO" id="GO:0060003">
    <property type="term" value="P:copper ion export"/>
    <property type="evidence" value="ECO:0007669"/>
    <property type="project" value="TreeGrafter"/>
</dbReference>
<evidence type="ECO:0000259" key="4">
    <source>
        <dbReference type="Pfam" id="PF25975"/>
    </source>
</evidence>
<dbReference type="Pfam" id="PF25973">
    <property type="entry name" value="BSH_CzcB"/>
    <property type="match status" value="1"/>
</dbReference>
<comment type="caution">
    <text evidence="5">The sequence shown here is derived from an EMBL/GenBank/DDBJ whole genome shotgun (WGS) entry which is preliminary data.</text>
</comment>
<dbReference type="InterPro" id="IPR058649">
    <property type="entry name" value="CzcB_C"/>
</dbReference>
<evidence type="ECO:0000313" key="5">
    <source>
        <dbReference type="EMBL" id="TWP29044.1"/>
    </source>
</evidence>
<dbReference type="Gene3D" id="2.40.50.100">
    <property type="match status" value="1"/>
</dbReference>
<comment type="similarity">
    <text evidence="1">Belongs to the membrane fusion protein (MFP) (TC 8.A.1) family.</text>
</comment>
<evidence type="ECO:0000259" key="3">
    <source>
        <dbReference type="Pfam" id="PF25973"/>
    </source>
</evidence>
<accession>A0A563DGT9</accession>
<dbReference type="Gene3D" id="2.40.420.20">
    <property type="match status" value="1"/>
</dbReference>
<gene>
    <name evidence="5" type="ORF">ETU09_04175</name>
</gene>
<protein>
    <submittedName>
        <fullName evidence="5">Efflux RND transporter periplasmic adaptor subunit</fullName>
    </submittedName>
</protein>
<dbReference type="PANTHER" id="PTHR30097">
    <property type="entry name" value="CATION EFFLUX SYSTEM PROTEIN CUSB"/>
    <property type="match status" value="1"/>
</dbReference>
<dbReference type="InterPro" id="IPR058647">
    <property type="entry name" value="BSH_CzcB-like"/>
</dbReference>
<evidence type="ECO:0000313" key="6">
    <source>
        <dbReference type="Proteomes" id="UP000319499"/>
    </source>
</evidence>
<keyword evidence="2" id="KW-0813">Transport</keyword>
<dbReference type="InterPro" id="IPR051909">
    <property type="entry name" value="MFP_Cation_Efflux"/>
</dbReference>
<dbReference type="GO" id="GO:0016020">
    <property type="term" value="C:membrane"/>
    <property type="evidence" value="ECO:0007669"/>
    <property type="project" value="InterPro"/>
</dbReference>